<organism evidence="12">
    <name type="scientific">Lentimicrobium saccharophilum</name>
    <dbReference type="NCBI Taxonomy" id="1678841"/>
    <lineage>
        <taxon>Bacteria</taxon>
        <taxon>Pseudomonadati</taxon>
        <taxon>Bacteroidota</taxon>
        <taxon>Bacteroidia</taxon>
        <taxon>Bacteroidales</taxon>
        <taxon>Lentimicrobiaceae</taxon>
        <taxon>Lentimicrobium</taxon>
    </lineage>
</organism>
<gene>
    <name evidence="6" type="primary">lipB</name>
    <name evidence="12" type="ORF">TBC1_112171</name>
</gene>
<dbReference type="Pfam" id="PF21948">
    <property type="entry name" value="LplA-B_cat"/>
    <property type="match status" value="1"/>
</dbReference>
<dbReference type="Gene3D" id="3.30.930.10">
    <property type="entry name" value="Bira Bifunctional Protein, Domain 2"/>
    <property type="match status" value="1"/>
</dbReference>
<evidence type="ECO:0000256" key="7">
    <source>
        <dbReference type="PIRNR" id="PIRNR016262"/>
    </source>
</evidence>
<comment type="pathway">
    <text evidence="1 6 7">Protein modification; protein lipoylation via endogenous pathway; protein N(6)-(lipoyl)lysine from octanoyl-[acyl-carrier-protein]: step 1/2.</text>
</comment>
<protein>
    <recommendedName>
        <fullName evidence="6 7">Octanoyltransferase</fullName>
        <ecNumber evidence="6 7">2.3.1.181</ecNumber>
    </recommendedName>
    <alternativeName>
        <fullName evidence="6">Lipoate-protein ligase B</fullName>
    </alternativeName>
    <alternativeName>
        <fullName evidence="6">Lipoyl/octanoyl transferase</fullName>
    </alternativeName>
    <alternativeName>
        <fullName evidence="6">Octanoyl-[acyl-carrier-protein]-protein N-octanoyltransferase</fullName>
    </alternativeName>
</protein>
<feature type="site" description="Lowers pKa of active site Cys" evidence="6 10">
    <location>
        <position position="153"/>
    </location>
</feature>
<keyword evidence="2 6" id="KW-0963">Cytoplasm</keyword>
<evidence type="ECO:0000256" key="1">
    <source>
        <dbReference type="ARBA" id="ARBA00004821"/>
    </source>
</evidence>
<dbReference type="GO" id="GO:0033819">
    <property type="term" value="F:lipoyl(octanoyl) transferase activity"/>
    <property type="evidence" value="ECO:0007669"/>
    <property type="project" value="UniProtKB-EC"/>
</dbReference>
<keyword evidence="12" id="KW-0436">Ligase</keyword>
<dbReference type="PANTHER" id="PTHR10993:SF12">
    <property type="entry name" value="OCTANOYLTRANSFERASE"/>
    <property type="match status" value="1"/>
</dbReference>
<comment type="subcellular location">
    <subcellularLocation>
        <location evidence="6">Cytoplasm</location>
    </subcellularLocation>
</comment>
<comment type="miscellaneous">
    <text evidence="6">In the reaction, the free carboxyl group of octanoic acid is attached via an amide linkage to the epsilon-amino group of a specific lysine residue of lipoyl domains of lipoate-dependent enzymes.</text>
</comment>
<feature type="domain" description="BPL/LPL catalytic" evidence="11">
    <location>
        <begin position="38"/>
        <end position="226"/>
    </location>
</feature>
<dbReference type="InterPro" id="IPR004143">
    <property type="entry name" value="BPL_LPL_catalytic"/>
</dbReference>
<evidence type="ECO:0000259" key="11">
    <source>
        <dbReference type="PROSITE" id="PS51733"/>
    </source>
</evidence>
<feature type="binding site" evidence="6 9">
    <location>
        <begin position="156"/>
        <end position="158"/>
    </location>
    <ligand>
        <name>substrate</name>
    </ligand>
</feature>
<dbReference type="InterPro" id="IPR045864">
    <property type="entry name" value="aa-tRNA-synth_II/BPL/LPL"/>
</dbReference>
<proteinExistence type="inferred from homology"/>
<dbReference type="RefSeq" id="WP_062042084.1">
    <property type="nucleotide sequence ID" value="NZ_DF968182.1"/>
</dbReference>
<dbReference type="SUPFAM" id="SSF55681">
    <property type="entry name" value="Class II aaRS and biotin synthetases"/>
    <property type="match status" value="1"/>
</dbReference>
<dbReference type="OrthoDB" id="9787061at2"/>
<dbReference type="PROSITE" id="PS01313">
    <property type="entry name" value="LIPB"/>
    <property type="match status" value="1"/>
</dbReference>
<dbReference type="AlphaFoldDB" id="A0A0S7BZI0"/>
<dbReference type="PIRSF" id="PIRSF016262">
    <property type="entry name" value="LPLase"/>
    <property type="match status" value="1"/>
</dbReference>
<reference evidence="12" key="1">
    <citation type="journal article" date="2015" name="Genome Announc.">
        <title>Draft Genome Sequence of Bacteroidales Strain TBC1, a Novel Isolate from a Methanogenic Wastewater Treatment System.</title>
        <authorList>
            <person name="Tourlousse D.M."/>
            <person name="Matsuura N."/>
            <person name="Sun L."/>
            <person name="Toyonaga M."/>
            <person name="Kuroda K."/>
            <person name="Ohashi A."/>
            <person name="Cruz R."/>
            <person name="Yamaguchi T."/>
            <person name="Sekiguchi Y."/>
        </authorList>
    </citation>
    <scope>NUCLEOTIDE SEQUENCE [LARGE SCALE GENOMIC DNA]</scope>
    <source>
        <strain evidence="12">TBC1</strain>
    </source>
</reference>
<keyword evidence="3 6" id="KW-0808">Transferase</keyword>
<evidence type="ECO:0000256" key="5">
    <source>
        <dbReference type="ARBA" id="ARBA00024732"/>
    </source>
</evidence>
<dbReference type="EMBL" id="DF968182">
    <property type="protein sequence ID" value="GAP44011.1"/>
    <property type="molecule type" value="Genomic_DNA"/>
</dbReference>
<dbReference type="CDD" id="cd16444">
    <property type="entry name" value="LipB"/>
    <property type="match status" value="1"/>
</dbReference>
<evidence type="ECO:0000256" key="10">
    <source>
        <dbReference type="PIRSR" id="PIRSR016262-3"/>
    </source>
</evidence>
<evidence type="ECO:0000313" key="13">
    <source>
        <dbReference type="Proteomes" id="UP000053091"/>
    </source>
</evidence>
<evidence type="ECO:0000256" key="8">
    <source>
        <dbReference type="PIRSR" id="PIRSR016262-1"/>
    </source>
</evidence>
<dbReference type="HAMAP" id="MF_00013">
    <property type="entry name" value="LipB"/>
    <property type="match status" value="1"/>
</dbReference>
<evidence type="ECO:0000256" key="4">
    <source>
        <dbReference type="ARBA" id="ARBA00023315"/>
    </source>
</evidence>
<dbReference type="NCBIfam" id="NF010925">
    <property type="entry name" value="PRK14345.1"/>
    <property type="match status" value="1"/>
</dbReference>
<name>A0A0S7BZI0_9BACT</name>
<dbReference type="UniPathway" id="UPA00538">
    <property type="reaction ID" value="UER00592"/>
</dbReference>
<dbReference type="InterPro" id="IPR000544">
    <property type="entry name" value="Octanoyltransferase"/>
</dbReference>
<feature type="active site" description="Acyl-thioester intermediate" evidence="6 8">
    <location>
        <position position="187"/>
    </location>
</feature>
<evidence type="ECO:0000256" key="2">
    <source>
        <dbReference type="ARBA" id="ARBA00022490"/>
    </source>
</evidence>
<comment type="function">
    <text evidence="5 6 7">Catalyzes the transfer of endogenously produced octanoic acid from octanoyl-acyl-carrier-protein onto the lipoyl domains of lipoate-dependent enzymes. Lipoyl-ACP can also act as a substrate although octanoyl-ACP is likely to be the physiological substrate.</text>
</comment>
<dbReference type="EC" id="2.3.1.181" evidence="6 7"/>
<sequence length="237" mass="26553">MKTEVDFSDLGLIEYGAAWHLQERLFSRIIGQKRSGVFPTDNYLLFCEHPHVYTLGKSGSESNLLLDMIQLKAKDATFYHTNRGGDITYHGPGQIVGYPVLNLEPIVNGAREYVGKMEEAIIRTLSRYGLAAERLAGATGVWLDTEFPEKTRKICAIGVRTSHWVSMHGFAFNVNTDLNYFNYINPCGFTDKAVTSLSAELRSHVNIDEVKKLLASELAEVYGLKLRELPHGLLLTD</sequence>
<dbReference type="PANTHER" id="PTHR10993">
    <property type="entry name" value="OCTANOYLTRANSFERASE"/>
    <property type="match status" value="1"/>
</dbReference>
<evidence type="ECO:0000256" key="3">
    <source>
        <dbReference type="ARBA" id="ARBA00022679"/>
    </source>
</evidence>
<dbReference type="GO" id="GO:0005737">
    <property type="term" value="C:cytoplasm"/>
    <property type="evidence" value="ECO:0007669"/>
    <property type="project" value="UniProtKB-SubCell"/>
</dbReference>
<keyword evidence="13" id="KW-1185">Reference proteome</keyword>
<keyword evidence="4 6" id="KW-0012">Acyltransferase</keyword>
<evidence type="ECO:0000256" key="6">
    <source>
        <dbReference type="HAMAP-Rule" id="MF_00013"/>
    </source>
</evidence>
<evidence type="ECO:0000313" key="12">
    <source>
        <dbReference type="EMBL" id="GAP44011.1"/>
    </source>
</evidence>
<accession>A0A0S7BZI0</accession>
<feature type="binding site" evidence="6 9">
    <location>
        <begin position="169"/>
        <end position="171"/>
    </location>
    <ligand>
        <name>substrate</name>
    </ligand>
</feature>
<dbReference type="InterPro" id="IPR020605">
    <property type="entry name" value="Octanoyltransferase_CS"/>
</dbReference>
<dbReference type="GO" id="GO:0016874">
    <property type="term" value="F:ligase activity"/>
    <property type="evidence" value="ECO:0007669"/>
    <property type="project" value="UniProtKB-KW"/>
</dbReference>
<dbReference type="GO" id="GO:0009249">
    <property type="term" value="P:protein lipoylation"/>
    <property type="evidence" value="ECO:0007669"/>
    <property type="project" value="InterPro"/>
</dbReference>
<comment type="catalytic activity">
    <reaction evidence="6 7">
        <text>octanoyl-[ACP] + L-lysyl-[protein] = N(6)-octanoyl-L-lysyl-[protein] + holo-[ACP] + H(+)</text>
        <dbReference type="Rhea" id="RHEA:17665"/>
        <dbReference type="Rhea" id="RHEA-COMP:9636"/>
        <dbReference type="Rhea" id="RHEA-COMP:9685"/>
        <dbReference type="Rhea" id="RHEA-COMP:9752"/>
        <dbReference type="Rhea" id="RHEA-COMP:9928"/>
        <dbReference type="ChEBI" id="CHEBI:15378"/>
        <dbReference type="ChEBI" id="CHEBI:29969"/>
        <dbReference type="ChEBI" id="CHEBI:64479"/>
        <dbReference type="ChEBI" id="CHEBI:78463"/>
        <dbReference type="ChEBI" id="CHEBI:78809"/>
        <dbReference type="EC" id="2.3.1.181"/>
    </reaction>
</comment>
<dbReference type="PROSITE" id="PS51733">
    <property type="entry name" value="BPL_LPL_CATALYTIC"/>
    <property type="match status" value="1"/>
</dbReference>
<comment type="similarity">
    <text evidence="6 7">Belongs to the LipB family.</text>
</comment>
<evidence type="ECO:0000256" key="9">
    <source>
        <dbReference type="PIRSR" id="PIRSR016262-2"/>
    </source>
</evidence>
<dbReference type="FunFam" id="3.30.930.10:FF:000035">
    <property type="entry name" value="Putative lipoyltransferase 2, mitochondrial"/>
    <property type="match status" value="1"/>
</dbReference>
<dbReference type="STRING" id="1678841.TBC1_112171"/>
<feature type="binding site" evidence="6 9">
    <location>
        <begin position="83"/>
        <end position="90"/>
    </location>
    <ligand>
        <name>substrate</name>
    </ligand>
</feature>
<dbReference type="Proteomes" id="UP000053091">
    <property type="component" value="Unassembled WGS sequence"/>
</dbReference>
<dbReference type="PATRIC" id="fig|1678841.3.peg.2432"/>
<dbReference type="NCBIfam" id="TIGR00214">
    <property type="entry name" value="lipB"/>
    <property type="match status" value="1"/>
</dbReference>